<evidence type="ECO:0000313" key="18">
    <source>
        <dbReference type="EMBL" id="MBB6474869.1"/>
    </source>
</evidence>
<evidence type="ECO:0000256" key="9">
    <source>
        <dbReference type="ARBA" id="ARBA00022898"/>
    </source>
</evidence>
<evidence type="ECO:0000256" key="6">
    <source>
        <dbReference type="ARBA" id="ARBA00022576"/>
    </source>
</evidence>
<comment type="pathway">
    <text evidence="3">Amino-acid biosynthesis; L-valine biosynthesis; L-valine from pyruvate: step 4/4.</text>
</comment>
<dbReference type="InterPro" id="IPR043131">
    <property type="entry name" value="BCAT-like_N"/>
</dbReference>
<organism evidence="18 19">
    <name type="scientific">Sphaerisporangium rubeum</name>
    <dbReference type="NCBI Taxonomy" id="321317"/>
    <lineage>
        <taxon>Bacteria</taxon>
        <taxon>Bacillati</taxon>
        <taxon>Actinomycetota</taxon>
        <taxon>Actinomycetes</taxon>
        <taxon>Streptosporangiales</taxon>
        <taxon>Streptosporangiaceae</taxon>
        <taxon>Sphaerisporangium</taxon>
    </lineage>
</organism>
<evidence type="ECO:0000256" key="5">
    <source>
        <dbReference type="ARBA" id="ARBA00009320"/>
    </source>
</evidence>
<dbReference type="InterPro" id="IPR043132">
    <property type="entry name" value="BCAT-like_C"/>
</dbReference>
<dbReference type="Proteomes" id="UP000555564">
    <property type="component" value="Unassembled WGS sequence"/>
</dbReference>
<evidence type="ECO:0000256" key="13">
    <source>
        <dbReference type="ARBA" id="ARBA00049229"/>
    </source>
</evidence>
<dbReference type="PROSITE" id="PS00770">
    <property type="entry name" value="AA_TRANSFER_CLASS_4"/>
    <property type="match status" value="1"/>
</dbReference>
<dbReference type="GO" id="GO:0004084">
    <property type="term" value="F:branched-chain-amino-acid transaminase activity"/>
    <property type="evidence" value="ECO:0007669"/>
    <property type="project" value="UniProtKB-EC"/>
</dbReference>
<comment type="caution">
    <text evidence="18">The sequence shown here is derived from an EMBL/GenBank/DDBJ whole genome shotgun (WGS) entry which is preliminary data.</text>
</comment>
<keyword evidence="19" id="KW-1185">Reference proteome</keyword>
<evidence type="ECO:0000256" key="10">
    <source>
        <dbReference type="ARBA" id="ARBA00023304"/>
    </source>
</evidence>
<keyword evidence="6 17" id="KW-0032">Aminotransferase</keyword>
<proteinExistence type="inferred from homology"/>
<evidence type="ECO:0000256" key="3">
    <source>
        <dbReference type="ARBA" id="ARBA00004931"/>
    </source>
</evidence>
<dbReference type="PIRSF" id="PIRSF006468">
    <property type="entry name" value="BCAT1"/>
    <property type="match status" value="1"/>
</dbReference>
<dbReference type="NCBIfam" id="TIGR01123">
    <property type="entry name" value="ilvE_II"/>
    <property type="match status" value="1"/>
</dbReference>
<keyword evidence="7 17" id="KW-0028">Amino-acid biosynthesis</keyword>
<comment type="cofactor">
    <cofactor evidence="1 16">
        <name>pyridoxal 5'-phosphate</name>
        <dbReference type="ChEBI" id="CHEBI:597326"/>
    </cofactor>
</comment>
<dbReference type="GO" id="GO:0009097">
    <property type="term" value="P:isoleucine biosynthetic process"/>
    <property type="evidence" value="ECO:0007669"/>
    <property type="project" value="UniProtKB-UniPathway"/>
</dbReference>
<dbReference type="InterPro" id="IPR001544">
    <property type="entry name" value="Aminotrans_IV"/>
</dbReference>
<comment type="pathway">
    <text evidence="2">Amino-acid biosynthesis; L-isoleucine biosynthesis; L-isoleucine from 2-oxobutanoate: step 4/4.</text>
</comment>
<evidence type="ECO:0000256" key="12">
    <source>
        <dbReference type="ARBA" id="ARBA00048798"/>
    </source>
</evidence>
<comment type="catalytic activity">
    <reaction evidence="12 17">
        <text>L-isoleucine + 2-oxoglutarate = (S)-3-methyl-2-oxopentanoate + L-glutamate</text>
        <dbReference type="Rhea" id="RHEA:24801"/>
        <dbReference type="ChEBI" id="CHEBI:16810"/>
        <dbReference type="ChEBI" id="CHEBI:29985"/>
        <dbReference type="ChEBI" id="CHEBI:35146"/>
        <dbReference type="ChEBI" id="CHEBI:58045"/>
        <dbReference type="EC" id="2.6.1.42"/>
    </reaction>
</comment>
<dbReference type="RefSeq" id="WP_184983757.1">
    <property type="nucleotide sequence ID" value="NZ_BAAALO010000038.1"/>
</dbReference>
<evidence type="ECO:0000256" key="16">
    <source>
        <dbReference type="RuleBase" id="RU004516"/>
    </source>
</evidence>
<gene>
    <name evidence="18" type="ORF">BJ992_004300</name>
</gene>
<protein>
    <recommendedName>
        <fullName evidence="17">Branched-chain-amino-acid aminotransferase</fullName>
        <ecNumber evidence="17">2.6.1.42</ecNumber>
    </recommendedName>
</protein>
<evidence type="ECO:0000256" key="7">
    <source>
        <dbReference type="ARBA" id="ARBA00022605"/>
    </source>
</evidence>
<dbReference type="GO" id="GO:0009098">
    <property type="term" value="P:L-leucine biosynthetic process"/>
    <property type="evidence" value="ECO:0007669"/>
    <property type="project" value="UniProtKB-UniPathway"/>
</dbReference>
<dbReference type="InterPro" id="IPR036038">
    <property type="entry name" value="Aminotransferase-like"/>
</dbReference>
<dbReference type="Gene3D" id="3.20.10.10">
    <property type="entry name" value="D-amino Acid Aminotransferase, subunit A, domain 2"/>
    <property type="match status" value="1"/>
</dbReference>
<dbReference type="EMBL" id="JACHIU010000001">
    <property type="protein sequence ID" value="MBB6474869.1"/>
    <property type="molecule type" value="Genomic_DNA"/>
</dbReference>
<evidence type="ECO:0000256" key="1">
    <source>
        <dbReference type="ARBA" id="ARBA00001933"/>
    </source>
</evidence>
<dbReference type="SUPFAM" id="SSF56752">
    <property type="entry name" value="D-aminoacid aminotransferase-like PLP-dependent enzymes"/>
    <property type="match status" value="1"/>
</dbReference>
<keyword evidence="8 17" id="KW-0808">Transferase</keyword>
<accession>A0A7X0IGM0</accession>
<dbReference type="InterPro" id="IPR005786">
    <property type="entry name" value="B_amino_transII"/>
</dbReference>
<evidence type="ECO:0000256" key="15">
    <source>
        <dbReference type="RuleBase" id="RU004106"/>
    </source>
</evidence>
<dbReference type="UniPathway" id="UPA00047">
    <property type="reaction ID" value="UER00058"/>
</dbReference>
<dbReference type="InterPro" id="IPR018300">
    <property type="entry name" value="Aminotrans_IV_CS"/>
</dbReference>
<comment type="similarity">
    <text evidence="5 15">Belongs to the class-IV pyridoxal-phosphate-dependent aminotransferase family.</text>
</comment>
<evidence type="ECO:0000256" key="8">
    <source>
        <dbReference type="ARBA" id="ARBA00022679"/>
    </source>
</evidence>
<dbReference type="NCBIfam" id="NF009897">
    <property type="entry name" value="PRK13357.1"/>
    <property type="match status" value="1"/>
</dbReference>
<dbReference type="UniPathway" id="UPA00048">
    <property type="reaction ID" value="UER00073"/>
</dbReference>
<dbReference type="UniPathway" id="UPA00049">
    <property type="reaction ID" value="UER00062"/>
</dbReference>
<feature type="modified residue" description="N6-(pyridoxal phosphate)lysine" evidence="14">
    <location>
        <position position="191"/>
    </location>
</feature>
<evidence type="ECO:0000313" key="19">
    <source>
        <dbReference type="Proteomes" id="UP000555564"/>
    </source>
</evidence>
<keyword evidence="9 16" id="KW-0663">Pyridoxal phosphate</keyword>
<name>A0A7X0IGM0_9ACTN</name>
<comment type="catalytic activity">
    <reaction evidence="13 17">
        <text>L-leucine + 2-oxoglutarate = 4-methyl-2-oxopentanoate + L-glutamate</text>
        <dbReference type="Rhea" id="RHEA:18321"/>
        <dbReference type="ChEBI" id="CHEBI:16810"/>
        <dbReference type="ChEBI" id="CHEBI:17865"/>
        <dbReference type="ChEBI" id="CHEBI:29985"/>
        <dbReference type="ChEBI" id="CHEBI:57427"/>
        <dbReference type="EC" id="2.6.1.42"/>
    </reaction>
</comment>
<dbReference type="Gene3D" id="3.30.470.10">
    <property type="match status" value="1"/>
</dbReference>
<evidence type="ECO:0000256" key="2">
    <source>
        <dbReference type="ARBA" id="ARBA00004824"/>
    </source>
</evidence>
<comment type="pathway">
    <text evidence="4">Amino-acid biosynthesis; L-leucine biosynthesis; L-leucine from 3-methyl-2-oxobutanoate: step 4/4.</text>
</comment>
<keyword evidence="10 17" id="KW-0100">Branched-chain amino acid biosynthesis</keyword>
<dbReference type="PANTHER" id="PTHR11825:SF44">
    <property type="entry name" value="BRANCHED-CHAIN-AMINO-ACID AMINOTRANSFERASE"/>
    <property type="match status" value="1"/>
</dbReference>
<dbReference type="CDD" id="cd01557">
    <property type="entry name" value="BCAT_beta_family"/>
    <property type="match status" value="1"/>
</dbReference>
<dbReference type="GO" id="GO:0009099">
    <property type="term" value="P:L-valine biosynthetic process"/>
    <property type="evidence" value="ECO:0007669"/>
    <property type="project" value="UniProtKB-UniPathway"/>
</dbReference>
<evidence type="ECO:0000256" key="14">
    <source>
        <dbReference type="PIRSR" id="PIRSR006468-1"/>
    </source>
</evidence>
<dbReference type="AlphaFoldDB" id="A0A7X0IGM0"/>
<reference evidence="18 19" key="1">
    <citation type="submission" date="2020-08" db="EMBL/GenBank/DDBJ databases">
        <title>Sequencing the genomes of 1000 actinobacteria strains.</title>
        <authorList>
            <person name="Klenk H.-P."/>
        </authorList>
    </citation>
    <scope>NUCLEOTIDE SEQUENCE [LARGE SCALE GENOMIC DNA]</scope>
    <source>
        <strain evidence="18 19">DSM 44936</strain>
    </source>
</reference>
<dbReference type="EC" id="2.6.1.42" evidence="17"/>
<evidence type="ECO:0000256" key="17">
    <source>
        <dbReference type="RuleBase" id="RU004517"/>
    </source>
</evidence>
<sequence length="358" mass="38941">MTTIDAEARHGETGLDGAQIGGFTAHMVTMRWTVDEGWTGPVLGPRTDLSLPPATAVLHTGQSIIEGLAAHRQQDGTVAIFRPRDHARRFQRSARRLSMPPLPEEHFVRALETLVAADHGAMSDQPGWRLYLRPFMFASEENLVPRPAREFTFVAIAMIIGNYFGEDIESLSVWVCRDFPRAFPGGTGDVKYAGNYAPTLLAQTKAGQAGCHQVVWLDAAERRWIEEMGSANLFFVRGTGSEAVVVTPELTGSFLPGVTRDTVLALAARLGYTVRHERMSPERWREECASGEITETFASGTATVVTAVGSVTDGESTWAIGDGTPGPVSRAVHQLMIDSQHGRAADPAGWRHPVRTPA</sequence>
<dbReference type="Pfam" id="PF01063">
    <property type="entry name" value="Aminotran_4"/>
    <property type="match status" value="1"/>
</dbReference>
<evidence type="ECO:0000256" key="4">
    <source>
        <dbReference type="ARBA" id="ARBA00005072"/>
    </source>
</evidence>
<evidence type="ECO:0000256" key="11">
    <source>
        <dbReference type="ARBA" id="ARBA00048212"/>
    </source>
</evidence>
<dbReference type="InterPro" id="IPR033939">
    <property type="entry name" value="BCAT_family"/>
</dbReference>
<dbReference type="PANTHER" id="PTHR11825">
    <property type="entry name" value="SUBGROUP IIII AMINOTRANSFERASE"/>
    <property type="match status" value="1"/>
</dbReference>
<comment type="catalytic activity">
    <reaction evidence="11 17">
        <text>L-valine + 2-oxoglutarate = 3-methyl-2-oxobutanoate + L-glutamate</text>
        <dbReference type="Rhea" id="RHEA:24813"/>
        <dbReference type="ChEBI" id="CHEBI:11851"/>
        <dbReference type="ChEBI" id="CHEBI:16810"/>
        <dbReference type="ChEBI" id="CHEBI:29985"/>
        <dbReference type="ChEBI" id="CHEBI:57762"/>
        <dbReference type="EC" id="2.6.1.42"/>
    </reaction>
</comment>